<evidence type="ECO:0000313" key="1">
    <source>
        <dbReference type="EMBL" id="AXQ62708.1"/>
    </source>
</evidence>
<organism evidence="1 2">
    <name type="scientific">Bacteroides phage crAss001</name>
    <name type="common">Bacteroides phage PhiCrAss001</name>
    <dbReference type="NCBI Taxonomy" id="2301731"/>
    <lineage>
        <taxon>Viruses</taxon>
        <taxon>Duplodnaviria</taxon>
        <taxon>Heunggongvirae</taxon>
        <taxon>Uroviricota</taxon>
        <taxon>Caudoviricetes</taxon>
        <taxon>Crassvirales</taxon>
        <taxon>Steigviridae</taxon>
        <taxon>Asinivirinae</taxon>
        <taxon>Kehishuvirus</taxon>
        <taxon>Kehishuvirus primarius</taxon>
    </lineage>
</organism>
<reference evidence="1 2" key="1">
    <citation type="submission" date="2018-07" db="EMBL/GenBank/DDBJ databases">
        <title>PhiCrAss001, a member of the most abundant bacteriophage family in the human gut, infects Bacteroides.</title>
        <authorList>
            <person name="Shkoporov A.N."/>
            <person name="Khokhlova E.V."/>
            <person name="Fitzgerald C.B."/>
            <person name="Stockdale S.R."/>
            <person name="Draper L.A."/>
            <person name="Ross R.P."/>
            <person name="Hill C."/>
        </authorList>
    </citation>
    <scope>NUCLEOTIDE SEQUENCE [LARGE SCALE GENOMIC DNA]</scope>
    <source>
        <strain evidence="2">crAss001</strain>
    </source>
</reference>
<organismHost>
    <name type="scientific">Bacteroides intestinalis</name>
    <dbReference type="NCBI Taxonomy" id="329854"/>
</organismHost>
<dbReference type="GO" id="GO:0016853">
    <property type="term" value="F:isomerase activity"/>
    <property type="evidence" value="ECO:0007669"/>
    <property type="project" value="UniProtKB-KW"/>
</dbReference>
<accession>A0A385DVA4</accession>
<name>A0A385DVA4_BPCA1</name>
<keyword evidence="1" id="KW-0413">Isomerase</keyword>
<evidence type="ECO:0000313" key="2">
    <source>
        <dbReference type="Proteomes" id="UP000262320"/>
    </source>
</evidence>
<keyword evidence="2" id="KW-1185">Reference proteome</keyword>
<dbReference type="EMBL" id="MH675552">
    <property type="protein sequence ID" value="AXQ62708.1"/>
    <property type="molecule type" value="Genomic_DNA"/>
</dbReference>
<dbReference type="Proteomes" id="UP000262320">
    <property type="component" value="Segment"/>
</dbReference>
<sequence length="105" mass="11887">MKDLIELKSRGEEHNYLRRLVKPDGSESHTYMLKTSTYTMRSGLTDKKKKFIDPSGGPIIVEGEYLEEAEAVVKSIDYVMGVGYAITFEVTPEEEQELIDAIVNI</sequence>
<proteinExistence type="predicted"/>
<gene>
    <name evidence="1" type="ORF">crAss001_65</name>
</gene>
<protein>
    <submittedName>
        <fullName evidence="1">Muconolactone isomerase</fullName>
    </submittedName>
</protein>